<gene>
    <name evidence="3" type="ORF">AB5J52_47715</name>
</gene>
<dbReference type="InterPro" id="IPR029046">
    <property type="entry name" value="LolA/LolB/LppX"/>
</dbReference>
<keyword evidence="2" id="KW-0732">Signal</keyword>
<protein>
    <recommendedName>
        <fullName evidence="4">Lipoprotein</fullName>
    </recommendedName>
</protein>
<dbReference type="Gene3D" id="2.50.20.20">
    <property type="match status" value="1"/>
</dbReference>
<organism evidence="3">
    <name type="scientific">Streptomyces sp. R39</name>
    <dbReference type="NCBI Taxonomy" id="3238631"/>
    <lineage>
        <taxon>Bacteria</taxon>
        <taxon>Bacillati</taxon>
        <taxon>Actinomycetota</taxon>
        <taxon>Actinomycetes</taxon>
        <taxon>Kitasatosporales</taxon>
        <taxon>Streptomycetaceae</taxon>
        <taxon>Streptomyces</taxon>
    </lineage>
</organism>
<sequence>MKLKYTAAWVGFTAAATVAVSACSSDGAKTAVSAASDATKIMAVLSRATDRTDQLGSAEVRMSTDTGTGTPVTLNGTYSWGDGLAMDVLMDTKAANMQALQHRATIRTLFVKGAYYYNVDPQPSGPFKGKQWMKVDASVLFGSKGAQDFSGGSAGNPAATMEALKYASHVKDLGKETVDGQSTTHYRAVVRQAELGKYKDAFSSDGMKALTGGADSVTMDVWIGAKDLPVRLKDDLGKATVTMDFKKFGATAPVKAPPAAQTADLTERIKRARSQQG</sequence>
<evidence type="ECO:0000313" key="3">
    <source>
        <dbReference type="EMBL" id="XDQ49324.1"/>
    </source>
</evidence>
<evidence type="ECO:0008006" key="4">
    <source>
        <dbReference type="Google" id="ProtNLM"/>
    </source>
</evidence>
<reference evidence="3" key="1">
    <citation type="submission" date="2024-07" db="EMBL/GenBank/DDBJ databases">
        <authorList>
            <person name="Yu S.T."/>
        </authorList>
    </citation>
    <scope>NUCLEOTIDE SEQUENCE</scope>
    <source>
        <strain evidence="3">R39</strain>
    </source>
</reference>
<evidence type="ECO:0000256" key="1">
    <source>
        <dbReference type="SAM" id="MobiDB-lite"/>
    </source>
</evidence>
<dbReference type="PROSITE" id="PS51257">
    <property type="entry name" value="PROKAR_LIPOPROTEIN"/>
    <property type="match status" value="1"/>
</dbReference>
<dbReference type="SUPFAM" id="SSF89392">
    <property type="entry name" value="Prokaryotic lipoproteins and lipoprotein localization factors"/>
    <property type="match status" value="1"/>
</dbReference>
<evidence type="ECO:0000256" key="2">
    <source>
        <dbReference type="SAM" id="SignalP"/>
    </source>
</evidence>
<accession>A0AB39R8L3</accession>
<feature type="chain" id="PRO_5044325210" description="Lipoprotein" evidence="2">
    <location>
        <begin position="23"/>
        <end position="277"/>
    </location>
</feature>
<dbReference type="RefSeq" id="WP_369227978.1">
    <property type="nucleotide sequence ID" value="NZ_CP163441.1"/>
</dbReference>
<dbReference type="EMBL" id="CP163441">
    <property type="protein sequence ID" value="XDQ49324.1"/>
    <property type="molecule type" value="Genomic_DNA"/>
</dbReference>
<dbReference type="AlphaFoldDB" id="A0AB39R8L3"/>
<feature type="signal peptide" evidence="2">
    <location>
        <begin position="1"/>
        <end position="22"/>
    </location>
</feature>
<proteinExistence type="predicted"/>
<name>A0AB39R8L3_9ACTN</name>
<feature type="region of interest" description="Disordered" evidence="1">
    <location>
        <begin position="253"/>
        <end position="277"/>
    </location>
</feature>